<accession>A0ACB9H5Z1</accession>
<dbReference type="EMBL" id="CM042009">
    <property type="protein sequence ID" value="KAI3791119.1"/>
    <property type="molecule type" value="Genomic_DNA"/>
</dbReference>
<protein>
    <submittedName>
        <fullName evidence="1">Uncharacterized protein</fullName>
    </submittedName>
</protein>
<sequence length="212" mass="25296">MHWGWAAGSNGSFKAKWVVQLQLAPLTEGLAMEKGLQNKSMIDALKMKVRVKVEFMLERKSKEKELSRKILNARIKLFLASMPRISQERMIQSRRWNSLCIRRKYYELALGPDLTQLLLWEQFKTKFNEEYCSEVEVRKLEYEFLHLEQGSFLMQEYTSSFLEKERFAEHQISTEKRKIEKYVWGLKTQIREIVQPLHVSSFRQVVDRATER</sequence>
<reference evidence="2" key="1">
    <citation type="journal article" date="2022" name="Mol. Ecol. Resour.">
        <title>The genomes of chicory, endive, great burdock and yacon provide insights into Asteraceae palaeo-polyploidization history and plant inulin production.</title>
        <authorList>
            <person name="Fan W."/>
            <person name="Wang S."/>
            <person name="Wang H."/>
            <person name="Wang A."/>
            <person name="Jiang F."/>
            <person name="Liu H."/>
            <person name="Zhao H."/>
            <person name="Xu D."/>
            <person name="Zhang Y."/>
        </authorList>
    </citation>
    <scope>NUCLEOTIDE SEQUENCE [LARGE SCALE GENOMIC DNA]</scope>
    <source>
        <strain evidence="2">cv. Punajuju</strain>
    </source>
</reference>
<gene>
    <name evidence="1" type="ORF">L2E82_04735</name>
</gene>
<organism evidence="1 2">
    <name type="scientific">Cichorium intybus</name>
    <name type="common">Chicory</name>
    <dbReference type="NCBI Taxonomy" id="13427"/>
    <lineage>
        <taxon>Eukaryota</taxon>
        <taxon>Viridiplantae</taxon>
        <taxon>Streptophyta</taxon>
        <taxon>Embryophyta</taxon>
        <taxon>Tracheophyta</taxon>
        <taxon>Spermatophyta</taxon>
        <taxon>Magnoliopsida</taxon>
        <taxon>eudicotyledons</taxon>
        <taxon>Gunneridae</taxon>
        <taxon>Pentapetalae</taxon>
        <taxon>asterids</taxon>
        <taxon>campanulids</taxon>
        <taxon>Asterales</taxon>
        <taxon>Asteraceae</taxon>
        <taxon>Cichorioideae</taxon>
        <taxon>Cichorieae</taxon>
        <taxon>Cichoriinae</taxon>
        <taxon>Cichorium</taxon>
    </lineage>
</organism>
<reference evidence="1 2" key="2">
    <citation type="journal article" date="2022" name="Mol. Ecol. Resour.">
        <title>The genomes of chicory, endive, great burdock and yacon provide insights into Asteraceae paleo-polyploidization history and plant inulin production.</title>
        <authorList>
            <person name="Fan W."/>
            <person name="Wang S."/>
            <person name="Wang H."/>
            <person name="Wang A."/>
            <person name="Jiang F."/>
            <person name="Liu H."/>
            <person name="Zhao H."/>
            <person name="Xu D."/>
            <person name="Zhang Y."/>
        </authorList>
    </citation>
    <scope>NUCLEOTIDE SEQUENCE [LARGE SCALE GENOMIC DNA]</scope>
    <source>
        <strain evidence="2">cv. Punajuju</strain>
        <tissue evidence="1">Leaves</tissue>
    </source>
</reference>
<proteinExistence type="predicted"/>
<keyword evidence="2" id="KW-1185">Reference proteome</keyword>
<comment type="caution">
    <text evidence="1">The sequence shown here is derived from an EMBL/GenBank/DDBJ whole genome shotgun (WGS) entry which is preliminary data.</text>
</comment>
<dbReference type="Proteomes" id="UP001055811">
    <property type="component" value="Linkage Group LG01"/>
</dbReference>
<evidence type="ECO:0000313" key="1">
    <source>
        <dbReference type="EMBL" id="KAI3791119.1"/>
    </source>
</evidence>
<name>A0ACB9H5Z1_CICIN</name>
<evidence type="ECO:0000313" key="2">
    <source>
        <dbReference type="Proteomes" id="UP001055811"/>
    </source>
</evidence>